<dbReference type="RefSeq" id="XP_056077855.1">
    <property type="nucleotide sequence ID" value="XM_056223881.1"/>
</dbReference>
<accession>A0AA35IRD0</accession>
<evidence type="ECO:0000313" key="3">
    <source>
        <dbReference type="Proteomes" id="UP001161438"/>
    </source>
</evidence>
<feature type="compositionally biased region" description="Basic and acidic residues" evidence="1">
    <location>
        <begin position="243"/>
        <end position="254"/>
    </location>
</feature>
<gene>
    <name evidence="2" type="primary">SMKI11G1850</name>
    <name evidence="2" type="ORF">SMKI_11G1850</name>
</gene>
<feature type="compositionally biased region" description="Basic and acidic residues" evidence="1">
    <location>
        <begin position="217"/>
        <end position="231"/>
    </location>
</feature>
<sequence length="271" mass="31438">MNKEELLGFLLDDSIDCPKKCVSDEQVYSNWLKNGNDDQENPLQTSIDAAVAAPNKKKQIVAAQEDVDELLNGLEGIIGNADALSLKVKPKTKTKKTKSKPKKGSVHMEDHIVMLEVEDVSDVNTQEDANGTSPSSDRDRLKKKERRRKNTKELSYDELKEKLETITHKSRVESKDWKKKVHRLEKRNTELERHLEELKIENQTLIDINNRLSINMNEKEDATRSQKTKEKDRKRRERRTARRKEERTQEENKTPRSFPSSTDMNGMPIEF</sequence>
<feature type="compositionally biased region" description="Polar residues" evidence="1">
    <location>
        <begin position="255"/>
        <end position="264"/>
    </location>
</feature>
<dbReference type="GeneID" id="80919568"/>
<feature type="compositionally biased region" description="Basic residues" evidence="1">
    <location>
        <begin position="89"/>
        <end position="105"/>
    </location>
</feature>
<evidence type="ECO:0000256" key="1">
    <source>
        <dbReference type="SAM" id="MobiDB-lite"/>
    </source>
</evidence>
<protein>
    <recommendedName>
        <fullName evidence="4">YKL023W-like protein</fullName>
    </recommendedName>
</protein>
<dbReference type="Proteomes" id="UP001161438">
    <property type="component" value="Chromosome 11"/>
</dbReference>
<proteinExistence type="predicted"/>
<evidence type="ECO:0000313" key="2">
    <source>
        <dbReference type="EMBL" id="CAI4034735.1"/>
    </source>
</evidence>
<evidence type="ECO:0008006" key="4">
    <source>
        <dbReference type="Google" id="ProtNLM"/>
    </source>
</evidence>
<feature type="compositionally biased region" description="Polar residues" evidence="1">
    <location>
        <begin position="122"/>
        <end position="135"/>
    </location>
</feature>
<keyword evidence="3" id="KW-1185">Reference proteome</keyword>
<feature type="compositionally biased region" description="Basic residues" evidence="1">
    <location>
        <begin position="232"/>
        <end position="242"/>
    </location>
</feature>
<reference evidence="2" key="1">
    <citation type="submission" date="2022-10" db="EMBL/GenBank/DDBJ databases">
        <authorList>
            <person name="Byrne P K."/>
        </authorList>
    </citation>
    <scope>NUCLEOTIDE SEQUENCE</scope>
    <source>
        <strain evidence="2">IFO1815</strain>
    </source>
</reference>
<dbReference type="EMBL" id="OX365767">
    <property type="protein sequence ID" value="CAI4034735.1"/>
    <property type="molecule type" value="Genomic_DNA"/>
</dbReference>
<feature type="region of interest" description="Disordered" evidence="1">
    <location>
        <begin position="89"/>
        <end position="153"/>
    </location>
</feature>
<dbReference type="AlphaFoldDB" id="A0AA35IRD0"/>
<feature type="region of interest" description="Disordered" evidence="1">
    <location>
        <begin position="217"/>
        <end position="271"/>
    </location>
</feature>
<organism evidence="2 3">
    <name type="scientific">Saccharomyces mikatae IFO 1815</name>
    <dbReference type="NCBI Taxonomy" id="226126"/>
    <lineage>
        <taxon>Eukaryota</taxon>
        <taxon>Fungi</taxon>
        <taxon>Dikarya</taxon>
        <taxon>Ascomycota</taxon>
        <taxon>Saccharomycotina</taxon>
        <taxon>Saccharomycetes</taxon>
        <taxon>Saccharomycetales</taxon>
        <taxon>Saccharomycetaceae</taxon>
        <taxon>Saccharomyces</taxon>
    </lineage>
</organism>
<name>A0AA35IRD0_SACMI</name>